<dbReference type="InterPro" id="IPR045307">
    <property type="entry name" value="ADCK1_dom"/>
</dbReference>
<dbReference type="SUPFAM" id="SSF56112">
    <property type="entry name" value="Protein kinase-like (PK-like)"/>
    <property type="match status" value="1"/>
</dbReference>
<evidence type="ECO:0000256" key="2">
    <source>
        <dbReference type="SAM" id="MobiDB-lite"/>
    </source>
</evidence>
<keyword evidence="5" id="KW-1185">Reference proteome</keyword>
<protein>
    <submittedName>
        <fullName evidence="4">ABC1 family-domain-containing protein</fullName>
    </submittedName>
</protein>
<reference evidence="4 5" key="1">
    <citation type="submission" date="2024-07" db="EMBL/GenBank/DDBJ databases">
        <title>Section-level genome sequencing and comparative genomics of Aspergillus sections Usti and Cavernicolus.</title>
        <authorList>
            <consortium name="Lawrence Berkeley National Laboratory"/>
            <person name="Nybo J.L."/>
            <person name="Vesth T.C."/>
            <person name="Theobald S."/>
            <person name="Frisvad J.C."/>
            <person name="Larsen T.O."/>
            <person name="Kjaerboelling I."/>
            <person name="Rothschild-Mancinelli K."/>
            <person name="Lyhne E.K."/>
            <person name="Kogle M.E."/>
            <person name="Barry K."/>
            <person name="Clum A."/>
            <person name="Na H."/>
            <person name="Ledsgaard L."/>
            <person name="Lin J."/>
            <person name="Lipzen A."/>
            <person name="Kuo A."/>
            <person name="Riley R."/>
            <person name="Mondo S."/>
            <person name="LaButti K."/>
            <person name="Haridas S."/>
            <person name="Pangalinan J."/>
            <person name="Salamov A.A."/>
            <person name="Simmons B.A."/>
            <person name="Magnuson J.K."/>
            <person name="Chen J."/>
            <person name="Drula E."/>
            <person name="Henrissat B."/>
            <person name="Wiebenga A."/>
            <person name="Lubbers R.J."/>
            <person name="Gomes A.C."/>
            <person name="Makela M.R."/>
            <person name="Stajich J."/>
            <person name="Grigoriev I.V."/>
            <person name="Mortensen U.H."/>
            <person name="De vries R.P."/>
            <person name="Baker S.E."/>
            <person name="Andersen M.R."/>
        </authorList>
    </citation>
    <scope>NUCLEOTIDE SEQUENCE [LARGE SCALE GENOMIC DNA]</scope>
    <source>
        <strain evidence="4 5">CBS 600.67</strain>
    </source>
</reference>
<proteinExistence type="inferred from homology"/>
<dbReference type="InterPro" id="IPR004147">
    <property type="entry name" value="ABC1_dom"/>
</dbReference>
<dbReference type="InterPro" id="IPR011009">
    <property type="entry name" value="Kinase-like_dom_sf"/>
</dbReference>
<sequence>MRVALRPSLRAFGLARAPIRYTSNSASRDIPSQHSLTHALSYPWNDYPAKSNTAIFSPRASRTPFFTKSFAQSKPQQTPGGQKKQPRTDQSPNSWKRYALIAGLLLVGQYWVANDFQHIIGAAQRSGRVVSTLAVCINDYRVTLKEETSSPEERSELIRACHKRCAERTLRVLEKNGSIFIKLGQHLSSMGYLLPLEWTTTFIPLQDQCPVSSMESVEQLFIADTGKRIDELFESFERTPIGAASLAQVHIGILKETGQKVAVKVQHPVLTEWARLDLALTRFTFSMLKRFFPEYDLEWLSSEMDISLPQELDFRMEAQNAMRASEYFKKHSDAPLVIPEVVSAQKRILVMEFLSGHRPDDLEFLDANHIDRDEVSAALAHIFNEMIFGNEAPLHCDPHGGNIAIRKNPNRSRHNFDIILYDHGLYRDIPRETRRNYAKLWLSVIEADEQRMREYSRKVAGVTDEQFPLFASAITGRDYTVLTKKNIASARTETEKENISGALGEGMLQQLVELLGQVPRIMLLILKTNDLTRSLDENLHTRQGPVRTFLILARYATRTVFEEQLENIHATGGLLRPSNFWQFLCAWTNFLRVEMKLSVYETVLLLKSRLGLL</sequence>
<feature type="compositionally biased region" description="Low complexity" evidence="2">
    <location>
        <begin position="72"/>
        <end position="83"/>
    </location>
</feature>
<dbReference type="Pfam" id="PF03109">
    <property type="entry name" value="ABC1"/>
    <property type="match status" value="1"/>
</dbReference>
<accession>A0ABR4J017</accession>
<dbReference type="PANTHER" id="PTHR43173:SF19">
    <property type="entry name" value="AARF DOMAIN-CONTAINING PROTEIN KINASE 1"/>
    <property type="match status" value="1"/>
</dbReference>
<dbReference type="EMBL" id="JBFXLS010000004">
    <property type="protein sequence ID" value="KAL2833356.1"/>
    <property type="molecule type" value="Genomic_DNA"/>
</dbReference>
<feature type="region of interest" description="Disordered" evidence="2">
    <location>
        <begin position="69"/>
        <end position="92"/>
    </location>
</feature>
<feature type="domain" description="ABC1 atypical kinase-like" evidence="3">
    <location>
        <begin position="205"/>
        <end position="455"/>
    </location>
</feature>
<evidence type="ECO:0000313" key="5">
    <source>
        <dbReference type="Proteomes" id="UP001610335"/>
    </source>
</evidence>
<organism evidence="4 5">
    <name type="scientific">Aspergillus cavernicola</name>
    <dbReference type="NCBI Taxonomy" id="176166"/>
    <lineage>
        <taxon>Eukaryota</taxon>
        <taxon>Fungi</taxon>
        <taxon>Dikarya</taxon>
        <taxon>Ascomycota</taxon>
        <taxon>Pezizomycotina</taxon>
        <taxon>Eurotiomycetes</taxon>
        <taxon>Eurotiomycetidae</taxon>
        <taxon>Eurotiales</taxon>
        <taxon>Aspergillaceae</taxon>
        <taxon>Aspergillus</taxon>
        <taxon>Aspergillus subgen. Nidulantes</taxon>
    </lineage>
</organism>
<evidence type="ECO:0000313" key="4">
    <source>
        <dbReference type="EMBL" id="KAL2833356.1"/>
    </source>
</evidence>
<evidence type="ECO:0000256" key="1">
    <source>
        <dbReference type="ARBA" id="ARBA00009670"/>
    </source>
</evidence>
<name>A0ABR4J017_9EURO</name>
<dbReference type="Proteomes" id="UP001610335">
    <property type="component" value="Unassembled WGS sequence"/>
</dbReference>
<gene>
    <name evidence="4" type="ORF">BDW59DRAFT_138511</name>
</gene>
<dbReference type="CDD" id="cd13969">
    <property type="entry name" value="ADCK1-like"/>
    <property type="match status" value="1"/>
</dbReference>
<dbReference type="InterPro" id="IPR051130">
    <property type="entry name" value="Mito_struct-func_regulator"/>
</dbReference>
<comment type="similarity">
    <text evidence="1">Belongs to the protein kinase superfamily. ADCK protein kinase family.</text>
</comment>
<evidence type="ECO:0000259" key="3">
    <source>
        <dbReference type="Pfam" id="PF03109"/>
    </source>
</evidence>
<comment type="caution">
    <text evidence="4">The sequence shown here is derived from an EMBL/GenBank/DDBJ whole genome shotgun (WGS) entry which is preliminary data.</text>
</comment>
<dbReference type="PANTHER" id="PTHR43173">
    <property type="entry name" value="ABC1 FAMILY PROTEIN"/>
    <property type="match status" value="1"/>
</dbReference>